<dbReference type="AlphaFoldDB" id="A0A9N8WMF6"/>
<feature type="region of interest" description="Disordered" evidence="14">
    <location>
        <begin position="530"/>
        <end position="554"/>
    </location>
</feature>
<feature type="active site" evidence="9">
    <location>
        <position position="147"/>
    </location>
</feature>
<feature type="binding site" evidence="10">
    <location>
        <position position="188"/>
    </location>
    <ligand>
        <name>Mg(2+)</name>
        <dbReference type="ChEBI" id="CHEBI:18420"/>
        <label>1</label>
    </ligand>
</feature>
<feature type="site" description="Interaction with DNA substrate" evidence="11">
    <location>
        <position position="290"/>
    </location>
</feature>
<evidence type="ECO:0000256" key="3">
    <source>
        <dbReference type="ARBA" id="ARBA00022723"/>
    </source>
</evidence>
<gene>
    <name evidence="16" type="ORF">AMORRO_LOCUS2748</name>
</gene>
<keyword evidence="10" id="KW-0464">Manganese</keyword>
<dbReference type="InterPro" id="IPR010666">
    <property type="entry name" value="Znf_GRF"/>
</dbReference>
<comment type="cofactor">
    <cofactor evidence="10 13">
        <name>Mg(2+)</name>
        <dbReference type="ChEBI" id="CHEBI:18420"/>
    </cofactor>
    <cofactor evidence="10 13">
        <name>Mn(2+)</name>
        <dbReference type="ChEBI" id="CHEBI:29035"/>
    </cofactor>
    <text evidence="10 13">Probably binds two magnesium or manganese ions per subunit.</text>
</comment>
<evidence type="ECO:0000313" key="17">
    <source>
        <dbReference type="Proteomes" id="UP000789342"/>
    </source>
</evidence>
<dbReference type="GO" id="GO:0008081">
    <property type="term" value="F:phosphoric diester hydrolase activity"/>
    <property type="evidence" value="ECO:0007669"/>
    <property type="project" value="TreeGrafter"/>
</dbReference>
<dbReference type="SUPFAM" id="SSF56219">
    <property type="entry name" value="DNase I-like"/>
    <property type="match status" value="1"/>
</dbReference>
<dbReference type="GO" id="GO:0006284">
    <property type="term" value="P:base-excision repair"/>
    <property type="evidence" value="ECO:0007669"/>
    <property type="project" value="TreeGrafter"/>
</dbReference>
<dbReference type="InterPro" id="IPR020848">
    <property type="entry name" value="AP_endonuclease_F1_CS"/>
</dbReference>
<evidence type="ECO:0000256" key="2">
    <source>
        <dbReference type="ARBA" id="ARBA00007092"/>
    </source>
</evidence>
<evidence type="ECO:0000256" key="1">
    <source>
        <dbReference type="ARBA" id="ARBA00001936"/>
    </source>
</evidence>
<evidence type="ECO:0000256" key="9">
    <source>
        <dbReference type="PIRSR" id="PIRSR604808-1"/>
    </source>
</evidence>
<organism evidence="16 17">
    <name type="scientific">Acaulospora morrowiae</name>
    <dbReference type="NCBI Taxonomy" id="94023"/>
    <lineage>
        <taxon>Eukaryota</taxon>
        <taxon>Fungi</taxon>
        <taxon>Fungi incertae sedis</taxon>
        <taxon>Mucoromycota</taxon>
        <taxon>Glomeromycotina</taxon>
        <taxon>Glomeromycetes</taxon>
        <taxon>Diversisporales</taxon>
        <taxon>Acaulosporaceae</taxon>
        <taxon>Acaulospora</taxon>
    </lineage>
</organism>
<feature type="binding site" evidence="10">
    <location>
        <position position="290"/>
    </location>
    <ligand>
        <name>Mg(2+)</name>
        <dbReference type="ChEBI" id="CHEBI:18420"/>
        <label>1</label>
    </ligand>
</feature>
<feature type="binding site" evidence="10">
    <location>
        <position position="186"/>
    </location>
    <ligand>
        <name>Mg(2+)</name>
        <dbReference type="ChEBI" id="CHEBI:18420"/>
        <label>1</label>
    </ligand>
</feature>
<evidence type="ECO:0000256" key="7">
    <source>
        <dbReference type="ARBA" id="ARBA00022842"/>
    </source>
</evidence>
<comment type="similarity">
    <text evidence="2 13">Belongs to the DNA repair enzymes AP/ExoA family.</text>
</comment>
<evidence type="ECO:0000256" key="10">
    <source>
        <dbReference type="PIRSR" id="PIRSR604808-2"/>
    </source>
</evidence>
<dbReference type="CDD" id="cd09088">
    <property type="entry name" value="Ape2-like_AP-endo"/>
    <property type="match status" value="1"/>
</dbReference>
<dbReference type="PROSITE" id="PS51999">
    <property type="entry name" value="ZF_GRF"/>
    <property type="match status" value="1"/>
</dbReference>
<feature type="domain" description="GRF-type" evidence="15">
    <location>
        <begin position="483"/>
        <end position="530"/>
    </location>
</feature>
<feature type="binding site" evidence="10">
    <location>
        <position position="42"/>
    </location>
    <ligand>
        <name>Mg(2+)</name>
        <dbReference type="ChEBI" id="CHEBI:18420"/>
        <label>1</label>
    </ligand>
</feature>
<keyword evidence="8" id="KW-0539">Nucleus</keyword>
<keyword evidence="17" id="KW-1185">Reference proteome</keyword>
<accession>A0A9N8WMF6</accession>
<evidence type="ECO:0000256" key="4">
    <source>
        <dbReference type="ARBA" id="ARBA00022771"/>
    </source>
</evidence>
<dbReference type="EC" id="3.1.-.-" evidence="13"/>
<dbReference type="Proteomes" id="UP000789342">
    <property type="component" value="Unassembled WGS sequence"/>
</dbReference>
<evidence type="ECO:0000256" key="12">
    <source>
        <dbReference type="PROSITE-ProRule" id="PRU01343"/>
    </source>
</evidence>
<feature type="active site" description="Proton donor/acceptor" evidence="9">
    <location>
        <position position="186"/>
    </location>
</feature>
<dbReference type="Pfam" id="PF03372">
    <property type="entry name" value="Exo_endo_phos"/>
    <property type="match status" value="1"/>
</dbReference>
<evidence type="ECO:0000256" key="14">
    <source>
        <dbReference type="SAM" id="MobiDB-lite"/>
    </source>
</evidence>
<protein>
    <recommendedName>
        <fullName evidence="13">DNA-(apurinic or apyrimidinic site) endonuclease</fullName>
        <ecNumber evidence="13">3.1.-.-</ecNumber>
    </recommendedName>
</protein>
<dbReference type="GO" id="GO:0008270">
    <property type="term" value="F:zinc ion binding"/>
    <property type="evidence" value="ECO:0007669"/>
    <property type="project" value="UniProtKB-KW"/>
</dbReference>
<evidence type="ECO:0000256" key="13">
    <source>
        <dbReference type="RuleBase" id="RU362131"/>
    </source>
</evidence>
<comment type="caution">
    <text evidence="16">The sequence shown here is derived from an EMBL/GenBank/DDBJ whole genome shotgun (WGS) entry which is preliminary data.</text>
</comment>
<dbReference type="FunFam" id="3.60.10.10:FF:000079">
    <property type="entry name" value="DNA-(apurinic or apyrimidinic site) lyase"/>
    <property type="match status" value="1"/>
</dbReference>
<dbReference type="PANTHER" id="PTHR22748:SF4">
    <property type="entry name" value="DNA-(APURINIC OR APYRIMIDINIC SITE) ENDONUCLEASE 2"/>
    <property type="match status" value="1"/>
</dbReference>
<keyword evidence="4 12" id="KW-0863">Zinc-finger</keyword>
<dbReference type="GO" id="GO:0005634">
    <property type="term" value="C:nucleus"/>
    <property type="evidence" value="ECO:0007669"/>
    <property type="project" value="TreeGrafter"/>
</dbReference>
<feature type="active site" description="Proton acceptor" evidence="9">
    <location>
        <position position="290"/>
    </location>
</feature>
<dbReference type="OrthoDB" id="391817at2759"/>
<dbReference type="GO" id="GO:0008311">
    <property type="term" value="F:double-stranded DNA 3'-5' DNA exonuclease activity"/>
    <property type="evidence" value="ECO:0007669"/>
    <property type="project" value="TreeGrafter"/>
</dbReference>
<dbReference type="InterPro" id="IPR036691">
    <property type="entry name" value="Endo/exonu/phosph_ase_sf"/>
</dbReference>
<feature type="site" description="Transition state stabilizer" evidence="11">
    <location>
        <position position="188"/>
    </location>
</feature>
<dbReference type="GO" id="GO:0003906">
    <property type="term" value="F:DNA-(apurinic or apyrimidinic site) endonuclease activity"/>
    <property type="evidence" value="ECO:0007669"/>
    <property type="project" value="TreeGrafter"/>
</dbReference>
<evidence type="ECO:0000313" key="16">
    <source>
        <dbReference type="EMBL" id="CAG8490370.1"/>
    </source>
</evidence>
<evidence type="ECO:0000256" key="8">
    <source>
        <dbReference type="ARBA" id="ARBA00023242"/>
    </source>
</evidence>
<feature type="site" description="Important for catalytic activity" evidence="11">
    <location>
        <position position="264"/>
    </location>
</feature>
<reference evidence="16" key="1">
    <citation type="submission" date="2021-06" db="EMBL/GenBank/DDBJ databases">
        <authorList>
            <person name="Kallberg Y."/>
            <person name="Tangrot J."/>
            <person name="Rosling A."/>
        </authorList>
    </citation>
    <scope>NUCLEOTIDE SEQUENCE</scope>
    <source>
        <strain evidence="16">CL551</strain>
    </source>
</reference>
<keyword evidence="7 10" id="KW-0460">Magnesium</keyword>
<evidence type="ECO:0000259" key="15">
    <source>
        <dbReference type="PROSITE" id="PS51999"/>
    </source>
</evidence>
<dbReference type="Gene3D" id="3.60.10.10">
    <property type="entry name" value="Endonuclease/exonuclease/phosphatase"/>
    <property type="match status" value="1"/>
</dbReference>
<evidence type="ECO:0000256" key="6">
    <source>
        <dbReference type="ARBA" id="ARBA00022833"/>
    </source>
</evidence>
<name>A0A9N8WMF6_9GLOM</name>
<dbReference type="Pfam" id="PF06839">
    <property type="entry name" value="Zn_ribbon_GRF"/>
    <property type="match status" value="1"/>
</dbReference>
<keyword evidence="13" id="KW-0227">DNA damage</keyword>
<comment type="cofactor">
    <cofactor evidence="1">
        <name>Mn(2+)</name>
        <dbReference type="ChEBI" id="CHEBI:29035"/>
    </cofactor>
</comment>
<dbReference type="PROSITE" id="PS51435">
    <property type="entry name" value="AP_NUCLEASE_F1_4"/>
    <property type="match status" value="1"/>
</dbReference>
<dbReference type="NCBIfam" id="TIGR00633">
    <property type="entry name" value="xth"/>
    <property type="match status" value="1"/>
</dbReference>
<dbReference type="GO" id="GO:0003677">
    <property type="term" value="F:DNA binding"/>
    <property type="evidence" value="ECO:0007669"/>
    <property type="project" value="InterPro"/>
</dbReference>
<proteinExistence type="inferred from homology"/>
<evidence type="ECO:0000256" key="11">
    <source>
        <dbReference type="PIRSR" id="PIRSR604808-3"/>
    </source>
</evidence>
<keyword evidence="13" id="KW-0234">DNA repair</keyword>
<keyword evidence="6" id="KW-0862">Zinc</keyword>
<dbReference type="EMBL" id="CAJVPV010001220">
    <property type="protein sequence ID" value="CAG8490370.1"/>
    <property type="molecule type" value="Genomic_DNA"/>
</dbReference>
<keyword evidence="3 10" id="KW-0479">Metal-binding</keyword>
<feature type="binding site" evidence="10">
    <location>
        <position position="289"/>
    </location>
    <ligand>
        <name>Mg(2+)</name>
        <dbReference type="ChEBI" id="CHEBI:18420"/>
        <label>1</label>
    </ligand>
</feature>
<dbReference type="PANTHER" id="PTHR22748">
    <property type="entry name" value="AP ENDONUCLEASE"/>
    <property type="match status" value="1"/>
</dbReference>
<evidence type="ECO:0000256" key="5">
    <source>
        <dbReference type="ARBA" id="ARBA00022801"/>
    </source>
</evidence>
<dbReference type="PROSITE" id="PS00728">
    <property type="entry name" value="AP_NUCLEASE_F1_3"/>
    <property type="match status" value="1"/>
</dbReference>
<feature type="binding site" evidence="10">
    <location>
        <position position="7"/>
    </location>
    <ligand>
        <name>Mg(2+)</name>
        <dbReference type="ChEBI" id="CHEBI:18420"/>
        <label>1</label>
    </ligand>
</feature>
<sequence>MRLLTWNVNGLRSLVQYHPWNERKDYKTILDSLNADIICFQETKITLDRLESSMAIIPGYDAYFSFAKGKAAYSGVVTYVKNSSVRPISAEEGISGILDQPPKNMRPADEISTFDSFGCTPEELLNLDSEGRCIILDFKMFVLFNIYCPNNSGPERRPFITQFQKVLQTRVEAMLRAGKQVIVMGDINVTHKEIDHCNPQKSIKESELESFDDHPSRKWFDGLVATNGPLVDVCRRFHPDEKGIYTCWSTVINARPSNYGTRLDYILVSQGLMKWVKSCNVEQTIMGSDHCPVVGEFHETINDNGQILYLKDQLLVDVDGEATGAPPLRLCAKYLSRFSGSQKTLNSFFVKQNTNDQVGRLESVVMEQPKKTTIARRLSNPIAQKSVKVTKSGDRRTKQKVELDKNQTSLMPFFKQSLSKEAPELGTSGFSNYDSLSQLQSEESNQNIVEIMDDCTETCAGSNNLQVISQWNVLFTPRPVPKCKIHGETCKEYRVNKVGPNQGRLFYMCSRPVGNSRNDRCDFFEWAKGNKSSTKRKSPDCDQETSSNKKHNSS</sequence>
<dbReference type="InterPro" id="IPR005135">
    <property type="entry name" value="Endo/exonuclease/phosphatase"/>
</dbReference>
<dbReference type="InterPro" id="IPR004808">
    <property type="entry name" value="AP_endonuc_1"/>
</dbReference>
<keyword evidence="5" id="KW-0378">Hydrolase</keyword>